<name>A0ABQ9F3F9_TEGGR</name>
<proteinExistence type="predicted"/>
<dbReference type="EMBL" id="JARBDR010000460">
    <property type="protein sequence ID" value="KAJ8311879.1"/>
    <property type="molecule type" value="Genomic_DNA"/>
</dbReference>
<accession>A0ABQ9F3F9</accession>
<gene>
    <name evidence="2" type="ORF">KUTeg_010569</name>
</gene>
<feature type="region of interest" description="Disordered" evidence="1">
    <location>
        <begin position="1"/>
        <end position="26"/>
    </location>
</feature>
<dbReference type="Proteomes" id="UP001217089">
    <property type="component" value="Unassembled WGS sequence"/>
</dbReference>
<comment type="caution">
    <text evidence="2">The sequence shown here is derived from an EMBL/GenBank/DDBJ whole genome shotgun (WGS) entry which is preliminary data.</text>
</comment>
<evidence type="ECO:0000313" key="2">
    <source>
        <dbReference type="EMBL" id="KAJ8311879.1"/>
    </source>
</evidence>
<sequence length="72" mass="8066">MAKARLIVGLNSDSSDGSEPEFDTNQISDTINRVHVRQSPYIDTFCAHHSVRLTIDSGANRKYDSCIQQQLN</sequence>
<reference evidence="2 3" key="1">
    <citation type="submission" date="2022-12" db="EMBL/GenBank/DDBJ databases">
        <title>Chromosome-level genome of Tegillarca granosa.</title>
        <authorList>
            <person name="Kim J."/>
        </authorList>
    </citation>
    <scope>NUCLEOTIDE SEQUENCE [LARGE SCALE GENOMIC DNA]</scope>
    <source>
        <strain evidence="2">Teg-2019</strain>
        <tissue evidence="2">Adductor muscle</tissue>
    </source>
</reference>
<evidence type="ECO:0000313" key="3">
    <source>
        <dbReference type="Proteomes" id="UP001217089"/>
    </source>
</evidence>
<organism evidence="2 3">
    <name type="scientific">Tegillarca granosa</name>
    <name type="common">Malaysian cockle</name>
    <name type="synonym">Anadara granosa</name>
    <dbReference type="NCBI Taxonomy" id="220873"/>
    <lineage>
        <taxon>Eukaryota</taxon>
        <taxon>Metazoa</taxon>
        <taxon>Spiralia</taxon>
        <taxon>Lophotrochozoa</taxon>
        <taxon>Mollusca</taxon>
        <taxon>Bivalvia</taxon>
        <taxon>Autobranchia</taxon>
        <taxon>Pteriomorphia</taxon>
        <taxon>Arcoida</taxon>
        <taxon>Arcoidea</taxon>
        <taxon>Arcidae</taxon>
        <taxon>Tegillarca</taxon>
    </lineage>
</organism>
<keyword evidence="3" id="KW-1185">Reference proteome</keyword>
<evidence type="ECO:0000256" key="1">
    <source>
        <dbReference type="SAM" id="MobiDB-lite"/>
    </source>
</evidence>
<protein>
    <submittedName>
        <fullName evidence="2">Uncharacterized protein</fullName>
    </submittedName>
</protein>